<dbReference type="InterPro" id="IPR022472">
    <property type="entry name" value="VPLPA-CTERM"/>
</dbReference>
<comment type="caution">
    <text evidence="2">The sequence shown here is derived from an EMBL/GenBank/DDBJ whole genome shotgun (WGS) entry which is preliminary data.</text>
</comment>
<evidence type="ECO:0000313" key="2">
    <source>
        <dbReference type="EMBL" id="MFL4472204.1"/>
    </source>
</evidence>
<dbReference type="NCBIfam" id="TIGR02595">
    <property type="entry name" value="PEP_CTERM"/>
    <property type="match status" value="1"/>
</dbReference>
<evidence type="ECO:0000256" key="1">
    <source>
        <dbReference type="SAM" id="Phobius"/>
    </source>
</evidence>
<dbReference type="Proteomes" id="UP001627408">
    <property type="component" value="Unassembled WGS sequence"/>
</dbReference>
<dbReference type="EMBL" id="JBHDIY010000002">
    <property type="protein sequence ID" value="MFL4472204.1"/>
    <property type="molecule type" value="Genomic_DNA"/>
</dbReference>
<evidence type="ECO:0000313" key="3">
    <source>
        <dbReference type="Proteomes" id="UP001627408"/>
    </source>
</evidence>
<organism evidence="2 3">
    <name type="scientific">Tateyamaria armeniaca</name>
    <dbReference type="NCBI Taxonomy" id="2518930"/>
    <lineage>
        <taxon>Bacteria</taxon>
        <taxon>Pseudomonadati</taxon>
        <taxon>Pseudomonadota</taxon>
        <taxon>Alphaproteobacteria</taxon>
        <taxon>Rhodobacterales</taxon>
        <taxon>Roseobacteraceae</taxon>
        <taxon>Tateyamaria</taxon>
    </lineage>
</organism>
<keyword evidence="1" id="KW-0472">Membrane</keyword>
<gene>
    <name evidence="2" type="ORF">ACERZ8_20815</name>
</gene>
<keyword evidence="1" id="KW-0812">Transmembrane</keyword>
<name>A0ABW8V1U3_9RHOB</name>
<sequence length="58" mass="6139">MFWLNENSVGVSTTYTVSIEADALVARQAIAAVPLPAGLPLLLAGIGGLAWMRRRQTA</sequence>
<protein>
    <submittedName>
        <fullName evidence="2">VPLPA-CTERM sorting domain-containing protein</fullName>
    </submittedName>
</protein>
<accession>A0ABW8V1U3</accession>
<feature type="transmembrane region" description="Helical" evidence="1">
    <location>
        <begin position="29"/>
        <end position="52"/>
    </location>
</feature>
<dbReference type="InterPro" id="IPR013424">
    <property type="entry name" value="Ice-binding_C"/>
</dbReference>
<keyword evidence="1" id="KW-1133">Transmembrane helix</keyword>
<reference evidence="2 3" key="1">
    <citation type="submission" date="2024-08" db="EMBL/GenBank/DDBJ databases">
        <title>Tateyamaria sp. nov., isolated from marine algae.</title>
        <authorList>
            <person name="Choi B.J."/>
            <person name="Kim J.M."/>
            <person name="Lee J.K."/>
            <person name="Choi D.G."/>
            <person name="Bayburt H."/>
            <person name="Baek J.H."/>
            <person name="Han D.M."/>
            <person name="Jeon C.O."/>
        </authorList>
    </citation>
    <scope>NUCLEOTIDE SEQUENCE [LARGE SCALE GENOMIC DNA]</scope>
    <source>
        <strain evidence="2 3">KMU-156</strain>
    </source>
</reference>
<dbReference type="NCBIfam" id="TIGR03370">
    <property type="entry name" value="VPLPA-CTERM"/>
    <property type="match status" value="1"/>
</dbReference>
<dbReference type="RefSeq" id="WP_407594111.1">
    <property type="nucleotide sequence ID" value="NZ_JBHDIY010000002.1"/>
</dbReference>
<keyword evidence="3" id="KW-1185">Reference proteome</keyword>
<proteinExistence type="predicted"/>